<evidence type="ECO:0000313" key="1">
    <source>
        <dbReference type="EMBL" id="GIF87064.1"/>
    </source>
</evidence>
<dbReference type="Proteomes" id="UP000619293">
    <property type="component" value="Unassembled WGS sequence"/>
</dbReference>
<proteinExistence type="predicted"/>
<reference evidence="1 2" key="1">
    <citation type="submission" date="2021-01" db="EMBL/GenBank/DDBJ databases">
        <title>Whole genome shotgun sequence of Catellatospora chokoriensis NBRC 107358.</title>
        <authorList>
            <person name="Komaki H."/>
            <person name="Tamura T."/>
        </authorList>
    </citation>
    <scope>NUCLEOTIDE SEQUENCE [LARGE SCALE GENOMIC DNA]</scope>
    <source>
        <strain evidence="1 2">NBRC 107358</strain>
    </source>
</reference>
<sequence length="86" mass="8659">MPAAGSAWSKGNGVFRHQARVEVWQGGRVSEPTCTDGRGAACAPAAGTVSAAAANSSAARSLMVDRGGVAAAETDWGLSDMGHMVR</sequence>
<gene>
    <name evidence="1" type="ORF">Cch02nite_05080</name>
</gene>
<dbReference type="EMBL" id="BONG01000001">
    <property type="protein sequence ID" value="GIF87064.1"/>
    <property type="molecule type" value="Genomic_DNA"/>
</dbReference>
<protein>
    <submittedName>
        <fullName evidence="1">Uncharacterized protein</fullName>
    </submittedName>
</protein>
<evidence type="ECO:0000313" key="2">
    <source>
        <dbReference type="Proteomes" id="UP000619293"/>
    </source>
</evidence>
<name>A0A8J3K0E8_9ACTN</name>
<organism evidence="1 2">
    <name type="scientific">Catellatospora chokoriensis</name>
    <dbReference type="NCBI Taxonomy" id="310353"/>
    <lineage>
        <taxon>Bacteria</taxon>
        <taxon>Bacillati</taxon>
        <taxon>Actinomycetota</taxon>
        <taxon>Actinomycetes</taxon>
        <taxon>Micromonosporales</taxon>
        <taxon>Micromonosporaceae</taxon>
        <taxon>Catellatospora</taxon>
    </lineage>
</organism>
<accession>A0A8J3K0E8</accession>
<dbReference type="AlphaFoldDB" id="A0A8J3K0E8"/>
<comment type="caution">
    <text evidence="1">The sequence shown here is derived from an EMBL/GenBank/DDBJ whole genome shotgun (WGS) entry which is preliminary data.</text>
</comment>
<keyword evidence="2" id="KW-1185">Reference proteome</keyword>